<feature type="region of interest" description="Disordered" evidence="1">
    <location>
        <begin position="458"/>
        <end position="642"/>
    </location>
</feature>
<dbReference type="SMART" id="SM00028">
    <property type="entry name" value="TPR"/>
    <property type="match status" value="1"/>
</dbReference>
<reference evidence="4" key="1">
    <citation type="submission" date="2018-06" db="EMBL/GenBank/DDBJ databases">
        <authorList>
            <person name="Zhirakovskaya E."/>
        </authorList>
    </citation>
    <scope>NUCLEOTIDE SEQUENCE</scope>
</reference>
<dbReference type="SUPFAM" id="SSF53300">
    <property type="entry name" value="vWA-like"/>
    <property type="match status" value="1"/>
</dbReference>
<dbReference type="EMBL" id="UOFI01000074">
    <property type="protein sequence ID" value="VAW66232.1"/>
    <property type="molecule type" value="Genomic_DNA"/>
</dbReference>
<keyword evidence="2" id="KW-0472">Membrane</keyword>
<dbReference type="SUPFAM" id="SSF48452">
    <property type="entry name" value="TPR-like"/>
    <property type="match status" value="1"/>
</dbReference>
<dbReference type="InterPro" id="IPR050768">
    <property type="entry name" value="UPF0353/GerABKA_families"/>
</dbReference>
<dbReference type="InterPro" id="IPR002035">
    <property type="entry name" value="VWF_A"/>
</dbReference>
<feature type="compositionally biased region" description="Basic and acidic residues" evidence="1">
    <location>
        <begin position="554"/>
        <end position="590"/>
    </location>
</feature>
<organism evidence="4">
    <name type="scientific">hydrothermal vent metagenome</name>
    <dbReference type="NCBI Taxonomy" id="652676"/>
    <lineage>
        <taxon>unclassified sequences</taxon>
        <taxon>metagenomes</taxon>
        <taxon>ecological metagenomes</taxon>
    </lineage>
</organism>
<proteinExistence type="predicted"/>
<feature type="compositionally biased region" description="Basic and acidic residues" evidence="1">
    <location>
        <begin position="458"/>
        <end position="544"/>
    </location>
</feature>
<gene>
    <name evidence="4" type="ORF">MNBD_GAMMA09-3463</name>
</gene>
<dbReference type="Gene3D" id="3.40.50.410">
    <property type="entry name" value="von Willebrand factor, type A domain"/>
    <property type="match status" value="1"/>
</dbReference>
<dbReference type="Pfam" id="PF00515">
    <property type="entry name" value="TPR_1"/>
    <property type="match status" value="1"/>
</dbReference>
<keyword evidence="2" id="KW-0812">Transmembrane</keyword>
<sequence>MDNLQWLLQLHLIRPYWLLALIPLALIIWIYSRVQSRSRSWASVIDPKLLPHLLQHNVAAQKKIPVILLSVLASLLVFALAGPAFEKRSQPVFKTRSALVILLDLSLSMDATDVKPSRLSRAHFKIEDILKQRREGQTALIAYAANAYTVSPLTDDAGTISAQIQALQTDIMPGQGSRLDLALKKARELFTNAGHSKGDIFIISDGINKKALNIIKQLKSEGYTSSVLAIGTANGAPIALPGGGFVKDRNGDIVIPKLDLDIMRQAARAGGGKFSLLSAGDRDIDHLMSNIDIDKNTDGNPQTDQQKHPFKTDVWHEEGPWLLLLVIPFAAYAFRKGLIFLLLVFILPLPQPAQASVWTDLWKNSDQQGEAALQQGEAEKAAELFKNPQWKAAAHYKAGQYEQASEILSSIDTAEANYNRGNALAKAGQIDRAIEAYDRALELQADHEDAKYNKQLLEKAKQENKDDKKDDRKDKDDQNKDSEQSDDKKSDPNKSDPEKSDQEKSDQGKSDKEKSDNSSDSDKSQPDKSNAENKSDQSEQKNEPDEQQQNNKDAAAEEKEADNKEADEQSAAEREAEKQQQEKEAEERKQQAQQLADETPDLSKQQTQQWLKKIPDDPGGLLRRKFKYQYSRQQTQEENQPW</sequence>
<feature type="transmembrane region" description="Helical" evidence="2">
    <location>
        <begin position="12"/>
        <end position="31"/>
    </location>
</feature>
<protein>
    <submittedName>
        <fullName evidence="4">Aerotolerance protein BatB / Aerotolerance protein BatC</fullName>
    </submittedName>
</protein>
<feature type="domain" description="VWFA" evidence="3">
    <location>
        <begin position="98"/>
        <end position="291"/>
    </location>
</feature>
<evidence type="ECO:0000313" key="4">
    <source>
        <dbReference type="EMBL" id="VAW66232.1"/>
    </source>
</evidence>
<evidence type="ECO:0000256" key="2">
    <source>
        <dbReference type="SAM" id="Phobius"/>
    </source>
</evidence>
<dbReference type="SMART" id="SM00327">
    <property type="entry name" value="VWA"/>
    <property type="match status" value="1"/>
</dbReference>
<dbReference type="InterPro" id="IPR036465">
    <property type="entry name" value="vWFA_dom_sf"/>
</dbReference>
<dbReference type="PROSITE" id="PS50293">
    <property type="entry name" value="TPR_REGION"/>
    <property type="match status" value="1"/>
</dbReference>
<dbReference type="Pfam" id="PF13519">
    <property type="entry name" value="VWA_2"/>
    <property type="match status" value="1"/>
</dbReference>
<feature type="transmembrane region" description="Helical" evidence="2">
    <location>
        <begin position="64"/>
        <end position="85"/>
    </location>
</feature>
<dbReference type="InterPro" id="IPR011990">
    <property type="entry name" value="TPR-like_helical_dom_sf"/>
</dbReference>
<keyword evidence="2" id="KW-1133">Transmembrane helix</keyword>
<name>A0A3B0XSQ6_9ZZZZ</name>
<accession>A0A3B0XSQ6</accession>
<evidence type="ECO:0000259" key="3">
    <source>
        <dbReference type="PROSITE" id="PS50234"/>
    </source>
</evidence>
<dbReference type="PROSITE" id="PS50005">
    <property type="entry name" value="TPR"/>
    <property type="match status" value="1"/>
</dbReference>
<dbReference type="PROSITE" id="PS50234">
    <property type="entry name" value="VWFA"/>
    <property type="match status" value="1"/>
</dbReference>
<evidence type="ECO:0000256" key="1">
    <source>
        <dbReference type="SAM" id="MobiDB-lite"/>
    </source>
</evidence>
<dbReference type="Gene3D" id="1.25.40.10">
    <property type="entry name" value="Tetratricopeptide repeat domain"/>
    <property type="match status" value="1"/>
</dbReference>
<dbReference type="PANTHER" id="PTHR22550:SF14">
    <property type="entry name" value="VWFA DOMAIN-CONTAINING PROTEIN"/>
    <property type="match status" value="1"/>
</dbReference>
<dbReference type="InterPro" id="IPR019734">
    <property type="entry name" value="TPR_rpt"/>
</dbReference>
<dbReference type="AlphaFoldDB" id="A0A3B0XSQ6"/>
<feature type="compositionally biased region" description="Polar residues" evidence="1">
    <location>
        <begin position="630"/>
        <end position="642"/>
    </location>
</feature>
<dbReference type="PANTHER" id="PTHR22550">
    <property type="entry name" value="SPORE GERMINATION PROTEIN"/>
    <property type="match status" value="1"/>
</dbReference>